<evidence type="ECO:0000313" key="2">
    <source>
        <dbReference type="Proteomes" id="UP000325466"/>
    </source>
</evidence>
<keyword evidence="2" id="KW-1185">Reference proteome</keyword>
<proteinExistence type="predicted"/>
<name>A0ABQ0YSA3_9NOCA</name>
<reference evidence="1 2" key="1">
    <citation type="journal article" date="2018" name="Biodegradation">
        <title>1,4-Dioxane degradation characteristics of Rhodococcus aetherivorans JCM 14343.</title>
        <authorList>
            <person name="Inoue D."/>
            <person name="Tsunoda T."/>
            <person name="Yamamoto N."/>
            <person name="Ike M."/>
            <person name="Sei K."/>
        </authorList>
    </citation>
    <scope>NUCLEOTIDE SEQUENCE [LARGE SCALE GENOMIC DNA]</scope>
    <source>
        <strain evidence="1 2">JCM 14343</strain>
    </source>
</reference>
<comment type="caution">
    <text evidence="1">The sequence shown here is derived from an EMBL/GenBank/DDBJ whole genome shotgun (WGS) entry which is preliminary data.</text>
</comment>
<dbReference type="Proteomes" id="UP000325466">
    <property type="component" value="Unassembled WGS sequence"/>
</dbReference>
<evidence type="ECO:0000313" key="1">
    <source>
        <dbReference type="EMBL" id="GES39473.1"/>
    </source>
</evidence>
<sequence length="53" mass="5387">MDIVVAPGTPTLGVTAYRTPPPRADGAGVFVASVPRVRAHAGAESLAACRTVR</sequence>
<protein>
    <submittedName>
        <fullName evidence="1">Uncharacterized protein</fullName>
    </submittedName>
</protein>
<accession>A0ABQ0YSA3</accession>
<gene>
    <name evidence="1" type="ORF">RAJCM14343_4745</name>
</gene>
<organism evidence="1 2">
    <name type="scientific">Rhodococcus aetherivorans</name>
    <dbReference type="NCBI Taxonomy" id="191292"/>
    <lineage>
        <taxon>Bacteria</taxon>
        <taxon>Bacillati</taxon>
        <taxon>Actinomycetota</taxon>
        <taxon>Actinomycetes</taxon>
        <taxon>Mycobacteriales</taxon>
        <taxon>Nocardiaceae</taxon>
        <taxon>Rhodococcus</taxon>
    </lineage>
</organism>
<dbReference type="EMBL" id="BLAH01000117">
    <property type="protein sequence ID" value="GES39473.1"/>
    <property type="molecule type" value="Genomic_DNA"/>
</dbReference>